<organism evidence="1 2">
    <name type="scientific">Gordonia phage ClubL</name>
    <dbReference type="NCBI Taxonomy" id="1838065"/>
    <lineage>
        <taxon>Viruses</taxon>
        <taxon>Duplodnaviria</taxon>
        <taxon>Heunggongvirae</taxon>
        <taxon>Uroviricota</taxon>
        <taxon>Caudoviricetes</taxon>
        <taxon>Smoothievirus</taxon>
        <taxon>Smoothievirus clubL</taxon>
    </lineage>
</organism>
<dbReference type="GeneID" id="28803275"/>
<evidence type="ECO:0000313" key="1">
    <source>
        <dbReference type="EMBL" id="ANA86558.1"/>
    </source>
</evidence>
<dbReference type="KEGG" id="vg:28803275"/>
<proteinExistence type="predicted"/>
<protein>
    <recommendedName>
        <fullName evidence="3">Minor tail protein</fullName>
    </recommendedName>
</protein>
<dbReference type="Proteomes" id="UP000203982">
    <property type="component" value="Segment"/>
</dbReference>
<reference evidence="1 2" key="1">
    <citation type="submission" date="2016-03" db="EMBL/GenBank/DDBJ databases">
        <authorList>
            <person name="Montgomery M.T."/>
            <person name="Guerrero C.A."/>
            <person name="Mavrich T.N."/>
            <person name="Pope W.H."/>
            <person name="Garlena R.A."/>
            <person name="Russell D.A."/>
            <person name="Jacobs-Sera D."/>
            <person name="Hendrix R.W."/>
            <person name="Hatfull G.F."/>
        </authorList>
    </citation>
    <scope>NUCLEOTIDE SEQUENCE [LARGE SCALE GENOMIC DNA]</scope>
</reference>
<dbReference type="RefSeq" id="YP_009273095.1">
    <property type="nucleotide sequence ID" value="NC_030901.1"/>
</dbReference>
<dbReference type="EMBL" id="KU998246">
    <property type="protein sequence ID" value="ANA86558.1"/>
    <property type="molecule type" value="Genomic_DNA"/>
</dbReference>
<gene>
    <name evidence="1" type="primary">60</name>
    <name evidence="1" type="ORF">PBI_CLUBL_60</name>
</gene>
<accession>A0A160DF69</accession>
<evidence type="ECO:0008006" key="3">
    <source>
        <dbReference type="Google" id="ProtNLM"/>
    </source>
</evidence>
<keyword evidence="2" id="KW-1185">Reference proteome</keyword>
<sequence>MPGLFTTGDGTTFSEYQPRIWNGAEFVAPTGQCYIWDGAQFVKVWPAAGRQRMNKAGDFAINGVATPVTDWGSDPTFPATLQSYGMAAQGGGTVTIHALVWITRNSTSGSIVVQLKVNAAVVDQISAPAGTITGSGRPHHLMWTGTINHGDLVHLNGQRTISTSGALLAGSYVYVEPGNTTYTMRRAWKTSSQSLTATRSTITNMAIDPRYGSSVNSSQLVVDTAGAGIARAAVQITDTTSSSCTLFLMKNGVEIGSVSFAAGESGTKWIEVPTTFVSNDMLRLEGVRATAGRAVGLGTTIEALIPTVV</sequence>
<name>A0A160DF69_9CAUD</name>
<evidence type="ECO:0000313" key="2">
    <source>
        <dbReference type="Proteomes" id="UP000203982"/>
    </source>
</evidence>